<evidence type="ECO:0000313" key="2">
    <source>
        <dbReference type="EMBL" id="OEH99489.1"/>
    </source>
</evidence>
<dbReference type="EMBL" id="MLTE01000025">
    <property type="protein sequence ID" value="OHJ46090.1"/>
    <property type="molecule type" value="Genomic_DNA"/>
</dbReference>
<dbReference type="Proteomes" id="UP000839834">
    <property type="component" value="Unassembled WGS sequence"/>
</dbReference>
<reference evidence="3" key="2">
    <citation type="submission" date="2016-09" db="EMBL/GenBank/DDBJ databases">
        <title>Whole genome sequencing of Salmonella enterica.</title>
        <authorList>
            <person name="Bell R."/>
        </authorList>
    </citation>
    <scope>NUCLEOTIDE SEQUENCE [LARGE SCALE GENOMIC DNA]</scope>
    <source>
        <strain evidence="3">CFSAN044929</strain>
    </source>
</reference>
<name>A0A379TPC2_SALER</name>
<dbReference type="Proteomes" id="UP000852880">
    <property type="component" value="Unassembled WGS sequence"/>
</dbReference>
<evidence type="ECO:0000313" key="5">
    <source>
        <dbReference type="Proteomes" id="UP000254773"/>
    </source>
</evidence>
<dbReference type="AlphaFoldDB" id="A0A379TPC2"/>
<evidence type="ECO:0000313" key="4">
    <source>
        <dbReference type="EMBL" id="SUG52452.1"/>
    </source>
</evidence>
<reference evidence="4 5" key="3">
    <citation type="submission" date="2018-06" db="EMBL/GenBank/DDBJ databases">
        <authorList>
            <consortium name="Pathogen Informatics"/>
            <person name="Doyle S."/>
        </authorList>
    </citation>
    <scope>NUCLEOTIDE SEQUENCE [LARGE SCALE GENOMIC DNA]</scope>
    <source>
        <strain evidence="4 5">NCTC9854</strain>
    </source>
</reference>
<proteinExistence type="predicted"/>
<dbReference type="RefSeq" id="WP_023197221.1">
    <property type="nucleotide sequence ID" value="NZ_BCOB01000057.1"/>
</dbReference>
<dbReference type="EMBL" id="MJEL01000002">
    <property type="protein sequence ID" value="OEH99489.1"/>
    <property type="molecule type" value="Genomic_DNA"/>
</dbReference>
<dbReference type="Proteomes" id="UP000254773">
    <property type="component" value="Unassembled WGS sequence"/>
</dbReference>
<dbReference type="Proteomes" id="UP000866740">
    <property type="component" value="Unassembled WGS sequence"/>
</dbReference>
<gene>
    <name evidence="3" type="ORF">A7S51_24255</name>
    <name evidence="2" type="ORF">BH006_13010</name>
    <name evidence="4" type="ORF">NCTC9854_04563</name>
    <name evidence="1" type="ORF">NL99_20945</name>
</gene>
<reference evidence="2" key="1">
    <citation type="submission" date="2016-09" db="EMBL/GenBank/DDBJ databases">
        <title>Whole Genome Sequencing of Salmonella enterica subsp. enterica serovar Nottingham.</title>
        <authorList>
            <person name="Zheng J."/>
            <person name="Wang H."/>
        </authorList>
    </citation>
    <scope>NUCLEOTIDE SEQUENCE [LARGE SCALE GENOMIC DNA]</scope>
    <source>
        <strain evidence="2">CFSAN055411</strain>
    </source>
</reference>
<protein>
    <submittedName>
        <fullName evidence="4">Putative cytoplasmic protein</fullName>
    </submittedName>
</protein>
<organism evidence="4 5">
    <name type="scientific">Salmonella enterica</name>
    <name type="common">Salmonella choleraesuis</name>
    <dbReference type="NCBI Taxonomy" id="28901"/>
    <lineage>
        <taxon>Bacteria</taxon>
        <taxon>Pseudomonadati</taxon>
        <taxon>Pseudomonadota</taxon>
        <taxon>Gammaproteobacteria</taxon>
        <taxon>Enterobacterales</taxon>
        <taxon>Enterobacteriaceae</taxon>
        <taxon>Salmonella</taxon>
    </lineage>
</organism>
<sequence length="73" mass="8442">MNYAGSEEVRKDLEKLTEALYEVYRQAAEFESRYKWNKATLVERLTGAAVGIAKDELADVYKKIVAIEHQFQD</sequence>
<dbReference type="EMBL" id="AAACVH010000042">
    <property type="protein sequence ID" value="EAA8667391.1"/>
    <property type="molecule type" value="Genomic_DNA"/>
</dbReference>
<evidence type="ECO:0000313" key="3">
    <source>
        <dbReference type="EMBL" id="OHJ46090.1"/>
    </source>
</evidence>
<dbReference type="EMBL" id="UGWI01000003">
    <property type="protein sequence ID" value="SUG52452.1"/>
    <property type="molecule type" value="Genomic_DNA"/>
</dbReference>
<accession>A0A379TPC2</accession>
<reference evidence="1" key="4">
    <citation type="submission" date="2018-08" db="EMBL/GenBank/DDBJ databases">
        <authorList>
            <consortium name="GenomeTrakr network: Whole genome sequencing for foodborne pathogen traceback"/>
        </authorList>
    </citation>
    <scope>NUCLEOTIDE SEQUENCE [LARGE SCALE GENOMIC DNA]</scope>
    <source>
        <strain evidence="1">FLUFL-367</strain>
    </source>
</reference>
<evidence type="ECO:0000313" key="1">
    <source>
        <dbReference type="EMBL" id="EAA8667391.1"/>
    </source>
</evidence>